<name>A0A6M0JTU7_9GAMM</name>
<gene>
    <name evidence="2" type="ORF">G3446_03420</name>
</gene>
<dbReference type="EMBL" id="JAAIJQ010000006">
    <property type="protein sequence ID" value="NEV60956.1"/>
    <property type="molecule type" value="Genomic_DNA"/>
</dbReference>
<evidence type="ECO:0000256" key="1">
    <source>
        <dbReference type="SAM" id="SignalP"/>
    </source>
</evidence>
<reference evidence="2 3" key="1">
    <citation type="submission" date="2020-02" db="EMBL/GenBank/DDBJ databases">
        <title>Genome sequences of Thiorhodococcus mannitoliphagus and Thiorhodococcus minor, purple sulfur photosynthetic bacteria in the gammaproteobacterial family, Chromatiaceae.</title>
        <authorList>
            <person name="Aviles F.A."/>
            <person name="Meyer T.E."/>
            <person name="Kyndt J.A."/>
        </authorList>
    </citation>
    <scope>NUCLEOTIDE SEQUENCE [LARGE SCALE GENOMIC DNA]</scope>
    <source>
        <strain evidence="2 3">DSM 11518</strain>
    </source>
</reference>
<protein>
    <recommendedName>
        <fullName evidence="4">Peptidylprolyl isomerase</fullName>
    </recommendedName>
</protein>
<dbReference type="Gene3D" id="1.10.4030.10">
    <property type="entry name" value="Porin chaperone SurA, peptide-binding domain"/>
    <property type="match status" value="1"/>
</dbReference>
<dbReference type="AlphaFoldDB" id="A0A6M0JTU7"/>
<evidence type="ECO:0000313" key="2">
    <source>
        <dbReference type="EMBL" id="NEV60956.1"/>
    </source>
</evidence>
<dbReference type="InterPro" id="IPR027304">
    <property type="entry name" value="Trigger_fact/SurA_dom_sf"/>
</dbReference>
<accession>A0A6M0JTU7</accession>
<keyword evidence="1" id="KW-0732">Signal</keyword>
<sequence length="219" mass="24808">MRAPKRLLSLMMLPLLLGAATVTPQASDQALEDGTAQPDAQAPIVATVLGEEVRAEDAEAMQQIVLSRLFDRYAERQGIEVTDAEIDAFVEDMRRGMRAKGLTAEDDLSPEEAAQVETMRRDMARSMIRQWKLNRALYRQYGGRIIFQQPGPEPLDAYRQYLEERQAAGDFRIQDAQLEAQFWRYFTDDGIHSFYTPGSEAEAKAFERSPWERSTVGGE</sequence>
<dbReference type="SUPFAM" id="SSF109998">
    <property type="entry name" value="Triger factor/SurA peptide-binding domain-like"/>
    <property type="match status" value="1"/>
</dbReference>
<dbReference type="Proteomes" id="UP000483379">
    <property type="component" value="Unassembled WGS sequence"/>
</dbReference>
<feature type="chain" id="PRO_5026891949" description="Peptidylprolyl isomerase" evidence="1">
    <location>
        <begin position="27"/>
        <end position="219"/>
    </location>
</feature>
<keyword evidence="3" id="KW-1185">Reference proteome</keyword>
<proteinExistence type="predicted"/>
<evidence type="ECO:0008006" key="4">
    <source>
        <dbReference type="Google" id="ProtNLM"/>
    </source>
</evidence>
<feature type="signal peptide" evidence="1">
    <location>
        <begin position="1"/>
        <end position="26"/>
    </location>
</feature>
<evidence type="ECO:0000313" key="3">
    <source>
        <dbReference type="Proteomes" id="UP000483379"/>
    </source>
</evidence>
<organism evidence="2 3">
    <name type="scientific">Thiorhodococcus minor</name>
    <dbReference type="NCBI Taxonomy" id="57489"/>
    <lineage>
        <taxon>Bacteria</taxon>
        <taxon>Pseudomonadati</taxon>
        <taxon>Pseudomonadota</taxon>
        <taxon>Gammaproteobacteria</taxon>
        <taxon>Chromatiales</taxon>
        <taxon>Chromatiaceae</taxon>
        <taxon>Thiorhodococcus</taxon>
    </lineage>
</organism>
<comment type="caution">
    <text evidence="2">The sequence shown here is derived from an EMBL/GenBank/DDBJ whole genome shotgun (WGS) entry which is preliminary data.</text>
</comment>
<dbReference type="RefSeq" id="WP_164451004.1">
    <property type="nucleotide sequence ID" value="NZ_JAAIJQ010000006.1"/>
</dbReference>